<dbReference type="PROSITE" id="PS50125">
    <property type="entry name" value="GUANYLATE_CYCLASE_2"/>
    <property type="match status" value="1"/>
</dbReference>
<dbReference type="RefSeq" id="WP_111544061.1">
    <property type="nucleotide sequence ID" value="NZ_MZXV01000019.1"/>
</dbReference>
<reference evidence="4" key="1">
    <citation type="submission" date="2017-03" db="EMBL/GenBank/DDBJ databases">
        <authorList>
            <person name="Safronova V.I."/>
            <person name="Sazanova A.L."/>
            <person name="Chirak E.R."/>
        </authorList>
    </citation>
    <scope>NUCLEOTIDE SEQUENCE [LARGE SCALE GENOMIC DNA]</scope>
    <source>
        <strain evidence="4">Ach-343</strain>
    </source>
</reference>
<dbReference type="Gene3D" id="1.25.40.10">
    <property type="entry name" value="Tetratricopeptide repeat domain"/>
    <property type="match status" value="1"/>
</dbReference>
<gene>
    <name evidence="3" type="ORF">B5V02_09890</name>
</gene>
<comment type="caution">
    <text evidence="3">The sequence shown here is derived from an EMBL/GenBank/DDBJ whole genome shotgun (WGS) entry which is preliminary data.</text>
</comment>
<dbReference type="Pfam" id="PF14559">
    <property type="entry name" value="TPR_19"/>
    <property type="match status" value="1"/>
</dbReference>
<dbReference type="SMART" id="SM00044">
    <property type="entry name" value="CYCc"/>
    <property type="match status" value="1"/>
</dbReference>
<dbReference type="GO" id="GO:0006171">
    <property type="term" value="P:cAMP biosynthetic process"/>
    <property type="evidence" value="ECO:0007669"/>
    <property type="project" value="TreeGrafter"/>
</dbReference>
<evidence type="ECO:0000256" key="1">
    <source>
        <dbReference type="PROSITE-ProRule" id="PRU00339"/>
    </source>
</evidence>
<dbReference type="InterPro" id="IPR011990">
    <property type="entry name" value="TPR-like_helical_dom_sf"/>
</dbReference>
<dbReference type="PROSITE" id="PS50005">
    <property type="entry name" value="TPR"/>
    <property type="match status" value="2"/>
</dbReference>
<dbReference type="AlphaFoldDB" id="A0A2W7C657"/>
<evidence type="ECO:0000313" key="3">
    <source>
        <dbReference type="EMBL" id="PZV38645.1"/>
    </source>
</evidence>
<dbReference type="InterPro" id="IPR029787">
    <property type="entry name" value="Nucleotide_cyclase"/>
</dbReference>
<feature type="repeat" description="TPR" evidence="1">
    <location>
        <begin position="449"/>
        <end position="482"/>
    </location>
</feature>
<dbReference type="Pfam" id="PF13432">
    <property type="entry name" value="TPR_16"/>
    <property type="match status" value="1"/>
</dbReference>
<dbReference type="Proteomes" id="UP000248616">
    <property type="component" value="Unassembled WGS sequence"/>
</dbReference>
<organism evidence="3 4">
    <name type="scientific">Mesorhizobium kowhaii</name>
    <dbReference type="NCBI Taxonomy" id="1300272"/>
    <lineage>
        <taxon>Bacteria</taxon>
        <taxon>Pseudomonadati</taxon>
        <taxon>Pseudomonadota</taxon>
        <taxon>Alphaproteobacteria</taxon>
        <taxon>Hyphomicrobiales</taxon>
        <taxon>Phyllobacteriaceae</taxon>
        <taxon>Mesorhizobium</taxon>
    </lineage>
</organism>
<dbReference type="PANTHER" id="PTHR43081:SF19">
    <property type="entry name" value="PH-SENSITIVE ADENYLATE CYCLASE RV1264"/>
    <property type="match status" value="1"/>
</dbReference>
<dbReference type="Pfam" id="PF00211">
    <property type="entry name" value="Guanylate_cyc"/>
    <property type="match status" value="1"/>
</dbReference>
<name>A0A2W7C657_9HYPH</name>
<dbReference type="InterPro" id="IPR001054">
    <property type="entry name" value="A/G_cyclase"/>
</dbReference>
<dbReference type="NCBIfam" id="NF047558">
    <property type="entry name" value="TPR_END_plus"/>
    <property type="match status" value="1"/>
</dbReference>
<dbReference type="EMBL" id="MZXV01000019">
    <property type="protein sequence ID" value="PZV38645.1"/>
    <property type="molecule type" value="Genomic_DNA"/>
</dbReference>
<keyword evidence="1" id="KW-0802">TPR repeat</keyword>
<accession>A0A2W7C657</accession>
<dbReference type="SMART" id="SM00028">
    <property type="entry name" value="TPR"/>
    <property type="match status" value="3"/>
</dbReference>
<dbReference type="SUPFAM" id="SSF55073">
    <property type="entry name" value="Nucleotide cyclase"/>
    <property type="match status" value="1"/>
</dbReference>
<evidence type="ECO:0000313" key="4">
    <source>
        <dbReference type="Proteomes" id="UP000248616"/>
    </source>
</evidence>
<keyword evidence="4" id="KW-1185">Reference proteome</keyword>
<feature type="domain" description="Guanylate cyclase" evidence="2">
    <location>
        <begin position="12"/>
        <end position="127"/>
    </location>
</feature>
<dbReference type="Gene3D" id="3.40.50.10070">
    <property type="entry name" value="TolB, N-terminal domain"/>
    <property type="match status" value="1"/>
</dbReference>
<sequence>MAEIRTQRRLAEILAADVVGFSRLMEHDEAGTLAALKARRRDVLVPVVARHHGRVVKVMGDGVLVEFGSAVDAVQCAVELQKGFAGANESVAEAYRIVLRIGINLGDVIVEGSDLYGDGVNVAARLEGLAEPGGIYVSATVHDHVTGKLALAFDDLGEHTLKNIAKPVRVYRAGTGGTGRRAAQPAAALPKKPSIAVLPFANMSGDPEQEYFSDGITEDIITDLSKASGLSVVARNTVFTFKGKAVLIEEVAKKLNVAYVLEGSVRKAGGRVRITAQLINGRGGDHIWAERYDRTLDDIFALQDEISKSIVDVLKVKLLPEELATITNRSTDNPEAYETLLMGRSFLNRGVETKFIKTAQRLFARAVEIDPNYARAYAALADCEWLLLTCNDPDASFEAVLSNSTRALELEPGLADAHASRGGALFVNGRYAEAEVEFERALELDASSSDTYFSYGRNCFIQGQYEKAAALYERAASLSPDDYRVWTNLVMVYVSLGRSDDAKEAARQGVLGVEKEVKAHPDNATALCYGATMLVEIGEIERALSWASRAEMFAGDNIAVQYNIGCFYAKLGKTEQAIDCLERQLTASHAYLILRMPWMRQDSDLDSLRAHPRYVALVNRIEAQIAATGARMSAGHEESEAITLNMKPRK</sequence>
<dbReference type="SUPFAM" id="SSF48452">
    <property type="entry name" value="TPR-like"/>
    <property type="match status" value="1"/>
</dbReference>
<proteinExistence type="predicted"/>
<dbReference type="CDD" id="cd07302">
    <property type="entry name" value="CHD"/>
    <property type="match status" value="1"/>
</dbReference>
<dbReference type="InterPro" id="IPR050697">
    <property type="entry name" value="Adenylyl/Guanylyl_Cyclase_3/4"/>
</dbReference>
<dbReference type="OrthoDB" id="9807521at2"/>
<dbReference type="GO" id="GO:0035556">
    <property type="term" value="P:intracellular signal transduction"/>
    <property type="evidence" value="ECO:0007669"/>
    <property type="project" value="InterPro"/>
</dbReference>
<dbReference type="Pfam" id="PF13181">
    <property type="entry name" value="TPR_8"/>
    <property type="match status" value="1"/>
</dbReference>
<dbReference type="Gene3D" id="3.30.70.1230">
    <property type="entry name" value="Nucleotide cyclase"/>
    <property type="match status" value="1"/>
</dbReference>
<dbReference type="PANTHER" id="PTHR43081">
    <property type="entry name" value="ADENYLATE CYCLASE, TERMINAL-DIFFERENTIATION SPECIFIC-RELATED"/>
    <property type="match status" value="1"/>
</dbReference>
<protein>
    <recommendedName>
        <fullName evidence="2">Guanylate cyclase domain-containing protein</fullName>
    </recommendedName>
</protein>
<dbReference type="GO" id="GO:0004016">
    <property type="term" value="F:adenylate cyclase activity"/>
    <property type="evidence" value="ECO:0007669"/>
    <property type="project" value="UniProtKB-ARBA"/>
</dbReference>
<dbReference type="InterPro" id="IPR019734">
    <property type="entry name" value="TPR_rpt"/>
</dbReference>
<evidence type="ECO:0000259" key="2">
    <source>
        <dbReference type="PROSITE" id="PS50125"/>
    </source>
</evidence>
<feature type="repeat" description="TPR" evidence="1">
    <location>
        <begin position="415"/>
        <end position="448"/>
    </location>
</feature>